<evidence type="ECO:0000256" key="1">
    <source>
        <dbReference type="SAM" id="Phobius"/>
    </source>
</evidence>
<keyword evidence="1" id="KW-1133">Transmembrane helix</keyword>
<proteinExistence type="predicted"/>
<comment type="caution">
    <text evidence="3">The sequence shown here is derived from an EMBL/GenBank/DDBJ whole genome shotgun (WGS) entry which is preliminary data.</text>
</comment>
<reference evidence="3 4" key="1">
    <citation type="submission" date="2019-03" db="EMBL/GenBank/DDBJ databases">
        <title>Paracraurococcus aquatilis NE82 genome sequence.</title>
        <authorList>
            <person name="Zhao Y."/>
            <person name="Du Z."/>
        </authorList>
    </citation>
    <scope>NUCLEOTIDE SEQUENCE [LARGE SCALE GENOMIC DNA]</scope>
    <source>
        <strain evidence="3 4">NE82</strain>
    </source>
</reference>
<feature type="transmembrane region" description="Helical" evidence="1">
    <location>
        <begin position="38"/>
        <end position="58"/>
    </location>
</feature>
<feature type="transmembrane region" description="Helical" evidence="1">
    <location>
        <begin position="101"/>
        <end position="118"/>
    </location>
</feature>
<protein>
    <submittedName>
        <fullName evidence="3">Tripartite tricarboxylate transporter TctB family protein</fullName>
    </submittedName>
</protein>
<keyword evidence="4" id="KW-1185">Reference proteome</keyword>
<dbReference type="EMBL" id="SKBM01000002">
    <property type="protein sequence ID" value="TCZ65962.1"/>
    <property type="molecule type" value="Genomic_DNA"/>
</dbReference>
<feature type="transmembrane region" description="Helical" evidence="1">
    <location>
        <begin position="78"/>
        <end position="95"/>
    </location>
</feature>
<dbReference type="Proteomes" id="UP000295023">
    <property type="component" value="Unassembled WGS sequence"/>
</dbReference>
<dbReference type="OrthoDB" id="6174504at2"/>
<dbReference type="InterPro" id="IPR009936">
    <property type="entry name" value="DUF1468"/>
</dbReference>
<keyword evidence="1" id="KW-0812">Transmembrane</keyword>
<dbReference type="Pfam" id="PF07331">
    <property type="entry name" value="TctB"/>
    <property type="match status" value="1"/>
</dbReference>
<feature type="transmembrane region" description="Helical" evidence="1">
    <location>
        <begin position="123"/>
        <end position="142"/>
    </location>
</feature>
<evidence type="ECO:0000313" key="4">
    <source>
        <dbReference type="Proteomes" id="UP000295023"/>
    </source>
</evidence>
<dbReference type="AlphaFoldDB" id="A0A4V2WM22"/>
<sequence>MQLSDRVTGAVLMALGAAAALAGSRLPAVPGQDVGPAAFPLLIGSGLIICGALIAFGIGRSFEVPEEPAAGPGPWRLGGLRALVPPVLLLFYVLASERLGFLITGAIMVFIATLALGARPRLAVPLAVVAPLLVHLAFYKLLRVPLPAGLLSAPW</sequence>
<gene>
    <name evidence="3" type="ORF">EXY23_02430</name>
</gene>
<dbReference type="RefSeq" id="WP_132284185.1">
    <property type="nucleotide sequence ID" value="NZ_SKBM01000002.1"/>
</dbReference>
<evidence type="ECO:0000313" key="3">
    <source>
        <dbReference type="EMBL" id="TCZ65962.1"/>
    </source>
</evidence>
<feature type="domain" description="DUF1468" evidence="2">
    <location>
        <begin position="7"/>
        <end position="147"/>
    </location>
</feature>
<name>A0A4V2WM22_9PROT</name>
<evidence type="ECO:0000259" key="2">
    <source>
        <dbReference type="Pfam" id="PF07331"/>
    </source>
</evidence>
<keyword evidence="1" id="KW-0472">Membrane</keyword>
<organism evidence="3 4">
    <name type="scientific">Roseicella aquatilis</name>
    <dbReference type="NCBI Taxonomy" id="2527868"/>
    <lineage>
        <taxon>Bacteria</taxon>
        <taxon>Pseudomonadati</taxon>
        <taxon>Pseudomonadota</taxon>
        <taxon>Alphaproteobacteria</taxon>
        <taxon>Acetobacterales</taxon>
        <taxon>Roseomonadaceae</taxon>
        <taxon>Roseicella</taxon>
    </lineage>
</organism>
<accession>A0A4V2WM22</accession>